<evidence type="ECO:0000313" key="2">
    <source>
        <dbReference type="EMBL" id="GGO85394.1"/>
    </source>
</evidence>
<sequence>MPLTLRVRELVELAPALPCIQLGAFGDDVRPGGPHDRRGEGKGGHGPSQDDLVRSDRASQDSGDEDSKAHGGNHRPPPAVTRARARSAAVVLAAPPRAPPLTEHAGPGDDLGIGG</sequence>
<proteinExistence type="predicted"/>
<reference evidence="3" key="1">
    <citation type="journal article" date="2019" name="Int. J. Syst. Evol. Microbiol.">
        <title>The Global Catalogue of Microorganisms (GCM) 10K type strain sequencing project: providing services to taxonomists for standard genome sequencing and annotation.</title>
        <authorList>
            <consortium name="The Broad Institute Genomics Platform"/>
            <consortium name="The Broad Institute Genome Sequencing Center for Infectious Disease"/>
            <person name="Wu L."/>
            <person name="Ma J."/>
        </authorList>
    </citation>
    <scope>NUCLEOTIDE SEQUENCE [LARGE SCALE GENOMIC DNA]</scope>
    <source>
        <strain evidence="3">CGMCC 4.7371</strain>
    </source>
</reference>
<gene>
    <name evidence="2" type="ORF">GCM10011584_05260</name>
</gene>
<feature type="compositionally biased region" description="Basic and acidic residues" evidence="1">
    <location>
        <begin position="27"/>
        <end position="43"/>
    </location>
</feature>
<feature type="compositionally biased region" description="Basic and acidic residues" evidence="1">
    <location>
        <begin position="51"/>
        <end position="69"/>
    </location>
</feature>
<organism evidence="2 3">
    <name type="scientific">Nocardioides phosphati</name>
    <dbReference type="NCBI Taxonomy" id="1867775"/>
    <lineage>
        <taxon>Bacteria</taxon>
        <taxon>Bacillati</taxon>
        <taxon>Actinomycetota</taxon>
        <taxon>Actinomycetes</taxon>
        <taxon>Propionibacteriales</taxon>
        <taxon>Nocardioidaceae</taxon>
        <taxon>Nocardioides</taxon>
    </lineage>
</organism>
<evidence type="ECO:0000256" key="1">
    <source>
        <dbReference type="SAM" id="MobiDB-lite"/>
    </source>
</evidence>
<protein>
    <submittedName>
        <fullName evidence="2">Uncharacterized protein</fullName>
    </submittedName>
</protein>
<keyword evidence="3" id="KW-1185">Reference proteome</keyword>
<accession>A0ABQ2N779</accession>
<comment type="caution">
    <text evidence="2">The sequence shown here is derived from an EMBL/GenBank/DDBJ whole genome shotgun (WGS) entry which is preliminary data.</text>
</comment>
<evidence type="ECO:0000313" key="3">
    <source>
        <dbReference type="Proteomes" id="UP000655410"/>
    </source>
</evidence>
<name>A0ABQ2N779_9ACTN</name>
<dbReference type="Proteomes" id="UP000655410">
    <property type="component" value="Unassembled WGS sequence"/>
</dbReference>
<dbReference type="EMBL" id="BMNI01000001">
    <property type="protein sequence ID" value="GGO85394.1"/>
    <property type="molecule type" value="Genomic_DNA"/>
</dbReference>
<feature type="region of interest" description="Disordered" evidence="1">
    <location>
        <begin position="21"/>
        <end position="115"/>
    </location>
</feature>
<feature type="compositionally biased region" description="Low complexity" evidence="1">
    <location>
        <begin position="80"/>
        <end position="95"/>
    </location>
</feature>